<evidence type="ECO:0000256" key="20">
    <source>
        <dbReference type="PIRNR" id="PIRNR001093"/>
    </source>
</evidence>
<dbReference type="Proteomes" id="UP000261640">
    <property type="component" value="Unplaced"/>
</dbReference>
<dbReference type="GO" id="GO:0005975">
    <property type="term" value="P:carbohydrate metabolic process"/>
    <property type="evidence" value="ECO:0007669"/>
    <property type="project" value="InterPro"/>
</dbReference>
<comment type="similarity">
    <text evidence="3 20">Belongs to the glycosyl hydrolase 20 family.</text>
</comment>
<evidence type="ECO:0000256" key="6">
    <source>
        <dbReference type="ARBA" id="ARBA00023098"/>
    </source>
</evidence>
<comment type="subunit">
    <text evidence="17">There are 3 forms of beta-hexosaminidase: hexosaminidase A is a heterodimer composed of one subunit alpha and one subunit beta (chain A and B); hexosaminidase B is a homodimer of two beta subunits (two chains A and B); hexosaminidase S is a homodimer of two alpha subunits. The composition of the dimer (isozyme A versus isozyme S) has a significant effect on the substrate specificity of the alpha subunit active site.</text>
</comment>
<dbReference type="Pfam" id="PF14845">
    <property type="entry name" value="Glycohydro_20b2"/>
    <property type="match status" value="1"/>
</dbReference>
<keyword evidence="11" id="KW-0968">Cytoplasmic vesicle</keyword>
<dbReference type="GeneTree" id="ENSGT00390000008107"/>
<feature type="disulfide bond" evidence="22">
    <location>
        <begin position="301"/>
        <end position="352"/>
    </location>
</feature>
<dbReference type="InterPro" id="IPR017853">
    <property type="entry name" value="GH"/>
</dbReference>
<accession>A0A7N8X7I8</accession>
<dbReference type="AlphaFoldDB" id="A0A7N8X7I8"/>
<dbReference type="GO" id="GO:0005764">
    <property type="term" value="C:lysosome"/>
    <property type="evidence" value="ECO:0007669"/>
    <property type="project" value="UniProtKB-SubCell"/>
</dbReference>
<keyword evidence="10 20" id="KW-0326">Glycosidase</keyword>
<evidence type="ECO:0000256" key="1">
    <source>
        <dbReference type="ARBA" id="ARBA00001231"/>
    </source>
</evidence>
<feature type="disulfide bond" evidence="22">
    <location>
        <begin position="80"/>
        <end position="128"/>
    </location>
</feature>
<evidence type="ECO:0000256" key="12">
    <source>
        <dbReference type="ARBA" id="ARBA00023505"/>
    </source>
</evidence>
<evidence type="ECO:0000256" key="17">
    <source>
        <dbReference type="ARBA" id="ARBA00046959"/>
    </source>
</evidence>
<evidence type="ECO:0000256" key="19">
    <source>
        <dbReference type="ARBA" id="ARBA00049464"/>
    </source>
</evidence>
<evidence type="ECO:0000256" key="9">
    <source>
        <dbReference type="ARBA" id="ARBA00023228"/>
    </source>
</evidence>
<name>A0A7N8X7I8_9TELE</name>
<dbReference type="CDD" id="cd06562">
    <property type="entry name" value="GH20_HexA_HexB-like"/>
    <property type="match status" value="1"/>
</dbReference>
<comment type="subcellular location">
    <subcellularLocation>
        <location evidence="13">Cytoplasmic vesicle</location>
        <location evidence="13">Secretory vesicle</location>
        <location evidence="13">Cortical granule</location>
    </subcellularLocation>
    <subcellularLocation>
        <location evidence="2">Lysosome</location>
    </subcellularLocation>
</comment>
<feature type="domain" description="Glycoside hydrolase family 20 catalytic" evidence="24">
    <location>
        <begin position="191"/>
        <end position="498"/>
    </location>
</feature>
<comment type="catalytic activity">
    <reaction evidence="12">
        <text>beta-D-GalNAc-(1-&gt;4)-alpha-L-IdoA-(1-&gt;3)-beta-D-GalNAc-4-sulfate-(1-&gt;4)-alpha-L-IdoA-(1-&gt;3)-D-GalNAc-4-sulfate + H2O = alpha-L-IdoA-(1-&gt;3)-beta-D-GalNAc-4-sulfate-(1-&gt;4)-alpha-L-IdoA-(1-&gt;3)-D-GalNAc-4-sulfate + N-acetyl-D-galactosamine</text>
        <dbReference type="Rhea" id="RHEA:64372"/>
        <dbReference type="ChEBI" id="CHEBI:15377"/>
        <dbReference type="ChEBI" id="CHEBI:28037"/>
        <dbReference type="ChEBI" id="CHEBI:152565"/>
        <dbReference type="ChEBI" id="CHEBI:152566"/>
    </reaction>
    <physiologicalReaction direction="left-to-right" evidence="12">
        <dbReference type="Rhea" id="RHEA:64373"/>
    </physiologicalReaction>
</comment>
<evidence type="ECO:0000256" key="3">
    <source>
        <dbReference type="ARBA" id="ARBA00006285"/>
    </source>
</evidence>
<dbReference type="Gene3D" id="3.20.20.80">
    <property type="entry name" value="Glycosidases"/>
    <property type="match status" value="1"/>
</dbReference>
<dbReference type="SUPFAM" id="SSF55545">
    <property type="entry name" value="beta-N-acetylhexosaminidase-like domain"/>
    <property type="match status" value="1"/>
</dbReference>
<dbReference type="PANTHER" id="PTHR22600:SF38">
    <property type="entry name" value="BETA-HEXOSAMINIDASE SUBUNIT BETA"/>
    <property type="match status" value="1"/>
</dbReference>
<feature type="disulfide bond" evidence="22">
    <location>
        <begin position="516"/>
        <end position="533"/>
    </location>
</feature>
<reference evidence="26" key="2">
    <citation type="submission" date="2025-09" db="UniProtKB">
        <authorList>
            <consortium name="Ensembl"/>
        </authorList>
    </citation>
    <scope>IDENTIFICATION</scope>
</reference>
<keyword evidence="8" id="KW-0325">Glycoprotein</keyword>
<dbReference type="InterPro" id="IPR025705">
    <property type="entry name" value="Beta_hexosaminidase_sua/sub"/>
</dbReference>
<keyword evidence="27" id="KW-1185">Reference proteome</keyword>
<dbReference type="InterPro" id="IPR015883">
    <property type="entry name" value="Glyco_hydro_20_cat"/>
</dbReference>
<evidence type="ECO:0000256" key="4">
    <source>
        <dbReference type="ARBA" id="ARBA00022729"/>
    </source>
</evidence>
<evidence type="ECO:0000256" key="2">
    <source>
        <dbReference type="ARBA" id="ARBA00004371"/>
    </source>
</evidence>
<evidence type="ECO:0000256" key="8">
    <source>
        <dbReference type="ARBA" id="ARBA00023180"/>
    </source>
</evidence>
<evidence type="ECO:0000313" key="27">
    <source>
        <dbReference type="Proteomes" id="UP000261640"/>
    </source>
</evidence>
<feature type="chain" id="PRO_5047275782" description="Beta-hexosaminidase" evidence="23">
    <location>
        <begin position="25"/>
        <end position="540"/>
    </location>
</feature>
<dbReference type="Ensembl" id="ENSMAMT00000050419.1">
    <property type="protein sequence ID" value="ENSMAMP00000045048.1"/>
    <property type="gene ID" value="ENSMAMG00000000591.2"/>
</dbReference>
<dbReference type="GO" id="GO:0030203">
    <property type="term" value="P:glycosaminoglycan metabolic process"/>
    <property type="evidence" value="ECO:0007669"/>
    <property type="project" value="TreeGrafter"/>
</dbReference>
<dbReference type="PRINTS" id="PR00738">
    <property type="entry name" value="GLHYDRLASE20"/>
</dbReference>
<dbReference type="GO" id="GO:0006689">
    <property type="term" value="P:ganglioside catabolic process"/>
    <property type="evidence" value="ECO:0007669"/>
    <property type="project" value="TreeGrafter"/>
</dbReference>
<evidence type="ECO:0000256" key="22">
    <source>
        <dbReference type="PIRSR" id="PIRSR001093-2"/>
    </source>
</evidence>
<keyword evidence="7 22" id="KW-1015">Disulfide bond</keyword>
<evidence type="ECO:0000256" key="21">
    <source>
        <dbReference type="PIRSR" id="PIRSR001093-1"/>
    </source>
</evidence>
<reference evidence="26" key="1">
    <citation type="submission" date="2025-08" db="UniProtKB">
        <authorList>
            <consortium name="Ensembl"/>
        </authorList>
    </citation>
    <scope>IDENTIFICATION</scope>
</reference>
<dbReference type="InterPro" id="IPR029018">
    <property type="entry name" value="Hex-like_dom2"/>
</dbReference>
<proteinExistence type="inferred from homology"/>
<keyword evidence="9" id="KW-0458">Lysosome</keyword>
<dbReference type="InterPro" id="IPR029019">
    <property type="entry name" value="HEX_eukaryotic_N"/>
</dbReference>
<evidence type="ECO:0000256" key="16">
    <source>
        <dbReference type="ARBA" id="ARBA00045511"/>
    </source>
</evidence>
<comment type="catalytic activity">
    <reaction evidence="14">
        <text>a ganglioside GM2 (d18:1(4E)) + H2O = a ganglioside GM3 (d18:1(4E)) + N-acetyl-beta-D-galactosamine</text>
        <dbReference type="Rhea" id="RHEA:47940"/>
        <dbReference type="ChEBI" id="CHEBI:15377"/>
        <dbReference type="ChEBI" id="CHEBI:28497"/>
        <dbReference type="ChEBI" id="CHEBI:60065"/>
        <dbReference type="ChEBI" id="CHEBI:71502"/>
    </reaction>
    <physiologicalReaction direction="left-to-right" evidence="14">
        <dbReference type="Rhea" id="RHEA:47941"/>
    </physiologicalReaction>
</comment>
<evidence type="ECO:0000313" key="26">
    <source>
        <dbReference type="Ensembl" id="ENSMAMP00000045048.1"/>
    </source>
</evidence>
<comment type="catalytic activity">
    <reaction evidence="15">
        <text>a ganglioside GM2 + H2O = a ganglioside GM3 + N-acetyl-beta-D-galactosamine</text>
        <dbReference type="Rhea" id="RHEA:47968"/>
        <dbReference type="ChEBI" id="CHEBI:15377"/>
        <dbReference type="ChEBI" id="CHEBI:28497"/>
        <dbReference type="ChEBI" id="CHEBI:79210"/>
        <dbReference type="ChEBI" id="CHEBI:79218"/>
    </reaction>
    <physiologicalReaction direction="left-to-right" evidence="15">
        <dbReference type="Rhea" id="RHEA:47969"/>
    </physiologicalReaction>
</comment>
<comment type="catalytic activity">
    <reaction evidence="18">
        <text>N-acetyl-beta-D-galactosaminyl-(1-&gt;4)-beta-D-3-sulfogalactosyl-(1-&gt;4)-beta-D-glucosyl-(1&lt;-&gt;1')-ceramide + H2O = a beta-D-3-sulfogalactosyl-(1-&gt;4)-beta-D-glucosyl-(1&lt;-&gt;1')-ceramide + N-acetyl-beta-D-galactosamine</text>
        <dbReference type="Rhea" id="RHEA:48276"/>
        <dbReference type="ChEBI" id="CHEBI:15377"/>
        <dbReference type="ChEBI" id="CHEBI:28497"/>
        <dbReference type="ChEBI" id="CHEBI:90163"/>
        <dbReference type="ChEBI" id="CHEBI:90164"/>
    </reaction>
    <physiologicalReaction direction="left-to-right" evidence="18">
        <dbReference type="Rhea" id="RHEA:48277"/>
    </physiologicalReaction>
</comment>
<comment type="catalytic activity">
    <reaction evidence="19">
        <text>N-acetyl-beta-D-6-sulfogalactosaminyl-(1-&gt;4)-alpha-L-iduronyl-(1-&gt;3)-N-acetyl-D-6-sulfogalactosamine + H2O = alpha-L-iduronyl-(1-&gt;3)-N-acetyl-D-6-sulfogalactosamine + N-acetyl-D-6-sulfogalactosamine</text>
        <dbReference type="Rhea" id="RHEA:64384"/>
        <dbReference type="ChEBI" id="CHEBI:15377"/>
        <dbReference type="ChEBI" id="CHEBI:152567"/>
        <dbReference type="ChEBI" id="CHEBI:152568"/>
        <dbReference type="ChEBI" id="CHEBI:153064"/>
    </reaction>
    <physiologicalReaction direction="left-to-right" evidence="19">
        <dbReference type="Rhea" id="RHEA:64385"/>
    </physiologicalReaction>
</comment>
<dbReference type="EC" id="3.2.1.52" evidence="20"/>
<dbReference type="GO" id="GO:0004563">
    <property type="term" value="F:beta-N-acetylhexosaminidase activity"/>
    <property type="evidence" value="ECO:0007669"/>
    <property type="project" value="UniProtKB-EC"/>
</dbReference>
<organism evidence="26 27">
    <name type="scientific">Mastacembelus armatus</name>
    <name type="common">zig-zag eel</name>
    <dbReference type="NCBI Taxonomy" id="205130"/>
    <lineage>
        <taxon>Eukaryota</taxon>
        <taxon>Metazoa</taxon>
        <taxon>Chordata</taxon>
        <taxon>Craniata</taxon>
        <taxon>Vertebrata</taxon>
        <taxon>Euteleostomi</taxon>
        <taxon>Actinopterygii</taxon>
        <taxon>Neopterygii</taxon>
        <taxon>Teleostei</taxon>
        <taxon>Neoteleostei</taxon>
        <taxon>Acanthomorphata</taxon>
        <taxon>Anabantaria</taxon>
        <taxon>Synbranchiformes</taxon>
        <taxon>Mastacembelidae</taxon>
        <taxon>Mastacembelus</taxon>
    </lineage>
</organism>
<evidence type="ECO:0000256" key="13">
    <source>
        <dbReference type="ARBA" id="ARBA00037865"/>
    </source>
</evidence>
<protein>
    <recommendedName>
        <fullName evidence="20">Beta-hexosaminidase</fullName>
        <ecNumber evidence="20">3.2.1.52</ecNumber>
    </recommendedName>
</protein>
<feature type="active site" description="Proton donor" evidence="21">
    <location>
        <position position="347"/>
    </location>
</feature>
<evidence type="ECO:0000256" key="11">
    <source>
        <dbReference type="ARBA" id="ARBA00023329"/>
    </source>
</evidence>
<evidence type="ECO:0000256" key="5">
    <source>
        <dbReference type="ARBA" id="ARBA00022801"/>
    </source>
</evidence>
<dbReference type="PIRSF" id="PIRSF001093">
    <property type="entry name" value="B-hxosamndse_ab_euk"/>
    <property type="match status" value="1"/>
</dbReference>
<keyword evidence="4 23" id="KW-0732">Signal</keyword>
<keyword evidence="6" id="KW-0443">Lipid metabolism</keyword>
<dbReference type="GO" id="GO:0016020">
    <property type="term" value="C:membrane"/>
    <property type="evidence" value="ECO:0007669"/>
    <property type="project" value="TreeGrafter"/>
</dbReference>
<evidence type="ECO:0000256" key="7">
    <source>
        <dbReference type="ARBA" id="ARBA00023157"/>
    </source>
</evidence>
<evidence type="ECO:0000256" key="23">
    <source>
        <dbReference type="SAM" id="SignalP"/>
    </source>
</evidence>
<dbReference type="SUPFAM" id="SSF51445">
    <property type="entry name" value="(Trans)glycosidases"/>
    <property type="match status" value="1"/>
</dbReference>
<evidence type="ECO:0000259" key="24">
    <source>
        <dbReference type="Pfam" id="PF00728"/>
    </source>
</evidence>
<keyword evidence="5 20" id="KW-0378">Hydrolase</keyword>
<evidence type="ECO:0000256" key="18">
    <source>
        <dbReference type="ARBA" id="ARBA00047301"/>
    </source>
</evidence>
<evidence type="ECO:0000256" key="14">
    <source>
        <dbReference type="ARBA" id="ARBA00043767"/>
    </source>
</evidence>
<dbReference type="Gene3D" id="3.30.379.10">
    <property type="entry name" value="Chitobiase/beta-hexosaminidase domain 2-like"/>
    <property type="match status" value="1"/>
</dbReference>
<evidence type="ECO:0000256" key="10">
    <source>
        <dbReference type="ARBA" id="ARBA00023295"/>
    </source>
</evidence>
<comment type="catalytic activity">
    <reaction evidence="1 20">
        <text>Hydrolysis of terminal non-reducing N-acetyl-D-hexosamine residues in N-acetyl-beta-D-hexosaminides.</text>
        <dbReference type="EC" id="3.2.1.52"/>
    </reaction>
</comment>
<dbReference type="Pfam" id="PF00728">
    <property type="entry name" value="Glyco_hydro_20"/>
    <property type="match status" value="1"/>
</dbReference>
<sequence>MSPSTMITALKLTFLLLGIGFCYRLQHSDTNEETRAAQPSKYGSLWPLPQKVQISEVSFKLSRASFQIIDAEQSFADPTCRLLQDAYRRYYEYIFVGAQTHKSSSNKRAGRAELTELQVRITSPDTECGGYPEVTSDESYELSVDQPFAVLKAPKVWGALRGLETFSQLVYEDEYGAKSINSTVISDFPRFRHRGILLDSSRHFLPLKVILANLETMAMNKFNVFHWHIVDDQSFPYMSQTFPQLSKQGAYHPYTHVYTPTDVKIVIEFARLRGIRVIPEYDTPGHTQSWGKGQKDLLTPCYSGSEPSGTFGPVNPILNTTYDFMKRFFTETSSVFPDAYIHLGGDEVDFTCWKSNPDIQKFMVQQGFGDDYKKLESYYIQRCVLRLLALALLSIFIFPLADTYNCICAQYQDEMANITSSGYQTLLSTPWYLNRISYGQDWQGYYKADPQDFKGTEAQKKLVIGGEACLWGEYVDATNLTPRLWPRASAVAERLWSAMNVTDTTDAFNRLSVHRCRMVERGIPAQPLFSSYCPSEYKGI</sequence>
<comment type="function">
    <text evidence="16">Hydrolyzes the non-reducing end N-acetyl-D-hexosamine and/or sulfated N-acetyl-D-hexosamine of glycoconjugates, such as the oligosaccharide moieties from proteins and neutral glycolipids, or from certain mucopolysaccharides. The isozyme B does not hydrolyze each of these substrates, however hydrolyzes efficiently neutral oligosaccharide. Only the isozyme A is responsible for the degradation of GM2 gangliosides in the presence of GM2A. During fertilization is responsible, at least in part, for the zona block to polyspermy. Present in the cortical granules of non-activated oocytes, is exocytosed during the cortical reaction in response to oocyte activation and inactivates the sperm galactosyltransferase-binding site, accounting for the block in sperm binding to the zona pellucida.</text>
</comment>
<dbReference type="PANTHER" id="PTHR22600">
    <property type="entry name" value="BETA-HEXOSAMINIDASE"/>
    <property type="match status" value="1"/>
</dbReference>
<feature type="domain" description="Beta-hexosaminidase eukaryotic type N-terminal" evidence="25">
    <location>
        <begin position="45"/>
        <end position="169"/>
    </location>
</feature>
<evidence type="ECO:0000256" key="15">
    <source>
        <dbReference type="ARBA" id="ARBA00043827"/>
    </source>
</evidence>
<feature type="signal peptide" evidence="23">
    <location>
        <begin position="1"/>
        <end position="24"/>
    </location>
</feature>
<dbReference type="GO" id="GO:0060473">
    <property type="term" value="C:cortical granule"/>
    <property type="evidence" value="ECO:0007669"/>
    <property type="project" value="UniProtKB-SubCell"/>
</dbReference>
<evidence type="ECO:0000259" key="25">
    <source>
        <dbReference type="Pfam" id="PF14845"/>
    </source>
</evidence>